<name>A0ABR6PCC4_9SPIR</name>
<proteinExistence type="predicted"/>
<dbReference type="EMBL" id="JACHFG010000008">
    <property type="protein sequence ID" value="MBB6043434.1"/>
    <property type="molecule type" value="Genomic_DNA"/>
</dbReference>
<sequence length="101" mass="11484">MKTNGIVKTNDPNISLYKELAKDFITKENIDKLKNFFLLLKNKLSSIDGNSTEANIESLLKSIFEELNYSVEQQKGGQIEGVSSRIDILLFENDLKMIKTN</sequence>
<gene>
    <name evidence="1" type="ORF">HNP68_001056</name>
</gene>
<reference evidence="1 2" key="1">
    <citation type="submission" date="2020-08" db="EMBL/GenBank/DDBJ databases">
        <title>Genomic Encyclopedia of Type Strains, Phase IV (KMG-IV): sequencing the most valuable type-strain genomes for metagenomic binning, comparative biology and taxonomic classification.</title>
        <authorList>
            <person name="Goeker M."/>
        </authorList>
    </citation>
    <scope>NUCLEOTIDE SEQUENCE [LARGE SCALE GENOMIC DNA]</scope>
    <source>
        <strain evidence="1 2">DSM 24625</strain>
    </source>
</reference>
<protein>
    <submittedName>
        <fullName evidence="1">Uncharacterized protein</fullName>
    </submittedName>
</protein>
<organism evidence="1 2">
    <name type="scientific">Borreliella yangtzensis</name>
    <dbReference type="NCBI Taxonomy" id="683292"/>
    <lineage>
        <taxon>Bacteria</taxon>
        <taxon>Pseudomonadati</taxon>
        <taxon>Spirochaetota</taxon>
        <taxon>Spirochaetia</taxon>
        <taxon>Spirochaetales</taxon>
        <taxon>Borreliaceae</taxon>
        <taxon>Borreliella</taxon>
    </lineage>
</organism>
<comment type="caution">
    <text evidence="1">The sequence shown here is derived from an EMBL/GenBank/DDBJ whole genome shotgun (WGS) entry which is preliminary data.</text>
</comment>
<keyword evidence="2" id="KW-1185">Reference proteome</keyword>
<dbReference type="Proteomes" id="UP000555838">
    <property type="component" value="Unassembled WGS sequence"/>
</dbReference>
<accession>A0ABR6PCC4</accession>
<evidence type="ECO:0000313" key="1">
    <source>
        <dbReference type="EMBL" id="MBB6043434.1"/>
    </source>
</evidence>
<evidence type="ECO:0000313" key="2">
    <source>
        <dbReference type="Proteomes" id="UP000555838"/>
    </source>
</evidence>